<reference evidence="3" key="1">
    <citation type="journal article" date="2023" name="Environ. Microbiol.">
        <title>The 2-methylpropene degradation pathway in Mycobacteriaceae family strains.</title>
        <authorList>
            <person name="Helbich S."/>
            <person name="Barrantes I."/>
            <person name="Dos Anjos Borges L.G."/>
            <person name="Pieper D.H."/>
            <person name="Vainshtein Y."/>
            <person name="Sohn K."/>
            <person name="Engesser K.H."/>
        </authorList>
    </citation>
    <scope>NUCLEOTIDE SEQUENCE</scope>
    <source>
        <strain evidence="3">IBE100</strain>
    </source>
</reference>
<sequence>MTTASSFATPAVRRPEEFSHNEIQLSTGVKIHYVREGSGPPLLLLHGWPGFWWEWSKVVAPLAEHFDVIVPDLRGFGDSEKPDLGDISQYTLDHATDDQAALLDELGIDEAYVVGHDYAAIIVHKFIRKFRNRVIKAAIFDPITPDFGEFYFGIPHVSESWYSQFHQTDMSVELVSSSRTACKIYFTHFMNHWSYRDELLTDDEMEIYVDNFMKAGNIHGGFNYYRANLSMTSAPWNELDDEVTDLPVTILWGQGDTVVPSLLADRLPKYYSNYTLEIVEDAGHFMMVEKPDIVIERLTAAFK</sequence>
<dbReference type="RefSeq" id="WP_149383887.1">
    <property type="nucleotide sequence ID" value="NZ_JAKZMO010000003.1"/>
</dbReference>
<dbReference type="InterPro" id="IPR000073">
    <property type="entry name" value="AB_hydrolase_1"/>
</dbReference>
<feature type="domain" description="AB hydrolase-1" evidence="2">
    <location>
        <begin position="40"/>
        <end position="291"/>
    </location>
</feature>
<dbReference type="Pfam" id="PF00561">
    <property type="entry name" value="Abhydrolase_1"/>
    <property type="match status" value="1"/>
</dbReference>
<accession>A0ABT6GL32</accession>
<dbReference type="PANTHER" id="PTHR43329">
    <property type="entry name" value="EPOXIDE HYDROLASE"/>
    <property type="match status" value="1"/>
</dbReference>
<dbReference type="InterPro" id="IPR000639">
    <property type="entry name" value="Epox_hydrolase-like"/>
</dbReference>
<dbReference type="InterPro" id="IPR029058">
    <property type="entry name" value="AB_hydrolase_fold"/>
</dbReference>
<dbReference type="EMBL" id="JAKZMO010000003">
    <property type="protein sequence ID" value="MDG5481965.1"/>
    <property type="molecule type" value="Genomic_DNA"/>
</dbReference>
<comment type="caution">
    <text evidence="3">The sequence shown here is derived from an EMBL/GenBank/DDBJ whole genome shotgun (WGS) entry which is preliminary data.</text>
</comment>
<proteinExistence type="predicted"/>
<organism evidence="3 4">
    <name type="scientific">Mycolicibacterium gadium</name>
    <name type="common">Mycobacterium gadium</name>
    <dbReference type="NCBI Taxonomy" id="1794"/>
    <lineage>
        <taxon>Bacteria</taxon>
        <taxon>Bacillati</taxon>
        <taxon>Actinomycetota</taxon>
        <taxon>Actinomycetes</taxon>
        <taxon>Mycobacteriales</taxon>
        <taxon>Mycobacteriaceae</taxon>
        <taxon>Mycolicibacterium</taxon>
    </lineage>
</organism>
<dbReference type="Gene3D" id="3.40.50.1820">
    <property type="entry name" value="alpha/beta hydrolase"/>
    <property type="match status" value="1"/>
</dbReference>
<name>A0ABT6GL32_MYCGU</name>
<dbReference type="PRINTS" id="PR00412">
    <property type="entry name" value="EPOXHYDRLASE"/>
</dbReference>
<protein>
    <submittedName>
        <fullName evidence="3">Alpha/beta hydrolase</fullName>
    </submittedName>
</protein>
<dbReference type="SUPFAM" id="SSF53474">
    <property type="entry name" value="alpha/beta-Hydrolases"/>
    <property type="match status" value="1"/>
</dbReference>
<keyword evidence="1 3" id="KW-0378">Hydrolase</keyword>
<evidence type="ECO:0000313" key="3">
    <source>
        <dbReference type="EMBL" id="MDG5481965.1"/>
    </source>
</evidence>
<dbReference type="GO" id="GO:0016787">
    <property type="term" value="F:hydrolase activity"/>
    <property type="evidence" value="ECO:0007669"/>
    <property type="project" value="UniProtKB-KW"/>
</dbReference>
<keyword evidence="4" id="KW-1185">Reference proteome</keyword>
<dbReference type="Proteomes" id="UP001154266">
    <property type="component" value="Unassembled WGS sequence"/>
</dbReference>
<evidence type="ECO:0000259" key="2">
    <source>
        <dbReference type="Pfam" id="PF00561"/>
    </source>
</evidence>
<evidence type="ECO:0000313" key="4">
    <source>
        <dbReference type="Proteomes" id="UP001154266"/>
    </source>
</evidence>
<evidence type="ECO:0000256" key="1">
    <source>
        <dbReference type="ARBA" id="ARBA00022801"/>
    </source>
</evidence>
<gene>
    <name evidence="3" type="ORF">MNO81_04050</name>
</gene>